<dbReference type="AlphaFoldDB" id="A0A5C5XDY4"/>
<keyword evidence="4 5" id="KW-0067">ATP-binding</keyword>
<dbReference type="Gene3D" id="2.160.20.10">
    <property type="entry name" value="Single-stranded right-handed beta-helix, Pectin lyase-like"/>
    <property type="match status" value="1"/>
</dbReference>
<dbReference type="PROSITE" id="PS50011">
    <property type="entry name" value="PROTEIN_KINASE_DOM"/>
    <property type="match status" value="1"/>
</dbReference>
<keyword evidence="9" id="KW-1185">Reference proteome</keyword>
<dbReference type="InterPro" id="IPR011009">
    <property type="entry name" value="Kinase-like_dom_sf"/>
</dbReference>
<dbReference type="EMBL" id="SJPG01000001">
    <property type="protein sequence ID" value="TWT61028.1"/>
    <property type="molecule type" value="Genomic_DNA"/>
</dbReference>
<evidence type="ECO:0000256" key="6">
    <source>
        <dbReference type="SAM" id="MobiDB-lite"/>
    </source>
</evidence>
<keyword evidence="2 5" id="KW-0547">Nucleotide-binding</keyword>
<feature type="domain" description="Protein kinase" evidence="7">
    <location>
        <begin position="70"/>
        <end position="340"/>
    </location>
</feature>
<dbReference type="Pfam" id="PF00069">
    <property type="entry name" value="Pkinase"/>
    <property type="match status" value="1"/>
</dbReference>
<feature type="region of interest" description="Disordered" evidence="6">
    <location>
        <begin position="875"/>
        <end position="897"/>
    </location>
</feature>
<reference evidence="8 9" key="1">
    <citation type="submission" date="2019-02" db="EMBL/GenBank/DDBJ databases">
        <title>Deep-cultivation of Planctomycetes and their phenomic and genomic characterization uncovers novel biology.</title>
        <authorList>
            <person name="Wiegand S."/>
            <person name="Jogler M."/>
            <person name="Boedeker C."/>
            <person name="Pinto D."/>
            <person name="Vollmers J."/>
            <person name="Rivas-Marin E."/>
            <person name="Kohn T."/>
            <person name="Peeters S.H."/>
            <person name="Heuer A."/>
            <person name="Rast P."/>
            <person name="Oberbeckmann S."/>
            <person name="Bunk B."/>
            <person name="Jeske O."/>
            <person name="Meyerdierks A."/>
            <person name="Storesund J.E."/>
            <person name="Kallscheuer N."/>
            <person name="Luecker S."/>
            <person name="Lage O.M."/>
            <person name="Pohl T."/>
            <person name="Merkel B.J."/>
            <person name="Hornburger P."/>
            <person name="Mueller R.-W."/>
            <person name="Bruemmer F."/>
            <person name="Labrenz M."/>
            <person name="Spormann A.M."/>
            <person name="Op Den Camp H."/>
            <person name="Overmann J."/>
            <person name="Amann R."/>
            <person name="Jetten M.S.M."/>
            <person name="Mascher T."/>
            <person name="Medema M.H."/>
            <person name="Devos D.P."/>
            <person name="Kaster A.-K."/>
            <person name="Ovreas L."/>
            <person name="Rohde M."/>
            <person name="Galperin M.Y."/>
            <person name="Jogler C."/>
        </authorList>
    </citation>
    <scope>NUCLEOTIDE SEQUENCE [LARGE SCALE GENOMIC DNA]</scope>
    <source>
        <strain evidence="8 9">Pan54</strain>
    </source>
</reference>
<dbReference type="PANTHER" id="PTHR43289:SF6">
    <property type="entry name" value="SERINE_THREONINE-PROTEIN KINASE NEKL-3"/>
    <property type="match status" value="1"/>
</dbReference>
<evidence type="ECO:0000256" key="1">
    <source>
        <dbReference type="ARBA" id="ARBA00022679"/>
    </source>
</evidence>
<evidence type="ECO:0000256" key="4">
    <source>
        <dbReference type="ARBA" id="ARBA00022840"/>
    </source>
</evidence>
<protein>
    <submittedName>
        <fullName evidence="8">Serine/threonine-protein kinase PrkC</fullName>
        <ecNumber evidence="8">2.7.11.1</ecNumber>
    </submittedName>
</protein>
<comment type="caution">
    <text evidence="8">The sequence shown here is derived from an EMBL/GenBank/DDBJ whole genome shotgun (WGS) entry which is preliminary data.</text>
</comment>
<dbReference type="InterPro" id="IPR017441">
    <property type="entry name" value="Protein_kinase_ATP_BS"/>
</dbReference>
<dbReference type="InterPro" id="IPR000719">
    <property type="entry name" value="Prot_kinase_dom"/>
</dbReference>
<feature type="region of interest" description="Disordered" evidence="6">
    <location>
        <begin position="352"/>
        <end position="479"/>
    </location>
</feature>
<dbReference type="SUPFAM" id="SSF51126">
    <property type="entry name" value="Pectin lyase-like"/>
    <property type="match status" value="1"/>
</dbReference>
<evidence type="ECO:0000313" key="8">
    <source>
        <dbReference type="EMBL" id="TWT61028.1"/>
    </source>
</evidence>
<feature type="binding site" evidence="5">
    <location>
        <position position="99"/>
    </location>
    <ligand>
        <name>ATP</name>
        <dbReference type="ChEBI" id="CHEBI:30616"/>
    </ligand>
</feature>
<dbReference type="InterPro" id="IPR008271">
    <property type="entry name" value="Ser/Thr_kinase_AS"/>
</dbReference>
<evidence type="ECO:0000259" key="7">
    <source>
        <dbReference type="PROSITE" id="PS50011"/>
    </source>
</evidence>
<dbReference type="Gene3D" id="3.30.200.20">
    <property type="entry name" value="Phosphorylase Kinase, domain 1"/>
    <property type="match status" value="1"/>
</dbReference>
<evidence type="ECO:0000256" key="5">
    <source>
        <dbReference type="PROSITE-ProRule" id="PRU10141"/>
    </source>
</evidence>
<feature type="compositionally biased region" description="Basic and acidic residues" evidence="6">
    <location>
        <begin position="530"/>
        <end position="539"/>
    </location>
</feature>
<evidence type="ECO:0000256" key="2">
    <source>
        <dbReference type="ARBA" id="ARBA00022741"/>
    </source>
</evidence>
<dbReference type="SMART" id="SM00220">
    <property type="entry name" value="S_TKc"/>
    <property type="match status" value="1"/>
</dbReference>
<dbReference type="Proteomes" id="UP000316095">
    <property type="component" value="Unassembled WGS sequence"/>
</dbReference>
<dbReference type="Gene3D" id="1.10.510.10">
    <property type="entry name" value="Transferase(Phosphotransferase) domain 1"/>
    <property type="match status" value="1"/>
</dbReference>
<keyword evidence="1 8" id="KW-0808">Transferase</keyword>
<feature type="region of interest" description="Disordered" evidence="6">
    <location>
        <begin position="520"/>
        <end position="545"/>
    </location>
</feature>
<dbReference type="EC" id="2.7.11.1" evidence="8"/>
<feature type="compositionally biased region" description="Polar residues" evidence="6">
    <location>
        <begin position="438"/>
        <end position="461"/>
    </location>
</feature>
<dbReference type="PROSITE" id="PS00107">
    <property type="entry name" value="PROTEIN_KINASE_ATP"/>
    <property type="match status" value="1"/>
</dbReference>
<accession>A0A5C5XDY4</accession>
<dbReference type="InterPro" id="IPR012334">
    <property type="entry name" value="Pectin_lyas_fold"/>
</dbReference>
<evidence type="ECO:0000313" key="9">
    <source>
        <dbReference type="Proteomes" id="UP000316095"/>
    </source>
</evidence>
<sequence length="907" mass="98920">MNAFSDALKKSGLMTDQAFQTRIAELESSETDLNDSKATARAFINAGDVTAWQAEKLLAGKHKGFFLGKYKLLRLLGRGGMSAVYLAEHSLMKRRCAIKVLPANRVDDSSYLGRFHLEAQAAAALDDPHIVRAYDVDQFSDGKSVVHFLVMEYVEGRDLHQVIMREGPLTPIDAAEYIRQAATGLQHAHDCGLVHRDIKPGNLLLDLKGTVKILDMGLARFFDETDDNSLTIQHDERVLGTADFLSPEQAINSHNVDHRADIYSLGCTLYFMLTKHAPFEQGSLAQRLMAHQTQEPPPVTKYRQDVPETLLDILKKMMAKKPEDRQENAEAVAQDLKNWIVNNADQQWLEDHERQWDSRPHTNAKPAAPDIPIPNAPSTDEFGDFLTMIGSEEPGSGLKPASGSGMLSGFPGRKSGVQKKQTPDNGSSVNPAEMPLETSPTPKSNRKISPTHNSSKVSKPISSVAKRNSEIKGHSSLSLPESVQTILDKAKEKPALYGGIAAAVLALILLPMYLFSGGDSKKGPGQAEAPPKKEAKEPENESPNMTEEVPIVGVNMTVGEGETFESINEAIEYLKNYNDSLSFQDERKIILKPDAKYSGTVEILEPSFNFPKKLRIIGESDSKVVWKGDGSQPLLRLDNVEGLVLENIEFDAAGASVAIEIQDTCPGVTIRNSRIVNFNQTGIDLAGTAGLFTTVVKVENCSFNTSNASAKGIVVRSGDATSESLQLLRCQFEGPFATGIELQSDFVRWLDIKECTFQKLGRGIFIDPGNPTLVSLAIGNNTFHQCEQAIVMRSIPSATSDDMVITRNLFIDSQQADFSVLNGGEASGLTASLRANPAGASFNWTTRSKSESDNSPTIFAENARFDVQDITLKNTDPAQGNYLKPDQGKGRVAGESGFKPYVGAVSP</sequence>
<dbReference type="GO" id="GO:0004674">
    <property type="term" value="F:protein serine/threonine kinase activity"/>
    <property type="evidence" value="ECO:0007669"/>
    <property type="project" value="UniProtKB-EC"/>
</dbReference>
<dbReference type="SUPFAM" id="SSF56112">
    <property type="entry name" value="Protein kinase-like (PK-like)"/>
    <property type="match status" value="1"/>
</dbReference>
<dbReference type="InterPro" id="IPR011050">
    <property type="entry name" value="Pectin_lyase_fold/virulence"/>
</dbReference>
<dbReference type="GO" id="GO:0005524">
    <property type="term" value="F:ATP binding"/>
    <property type="evidence" value="ECO:0007669"/>
    <property type="project" value="UniProtKB-UniRule"/>
</dbReference>
<proteinExistence type="predicted"/>
<organism evidence="8 9">
    <name type="scientific">Rubinisphaera italica</name>
    <dbReference type="NCBI Taxonomy" id="2527969"/>
    <lineage>
        <taxon>Bacteria</taxon>
        <taxon>Pseudomonadati</taxon>
        <taxon>Planctomycetota</taxon>
        <taxon>Planctomycetia</taxon>
        <taxon>Planctomycetales</taxon>
        <taxon>Planctomycetaceae</taxon>
        <taxon>Rubinisphaera</taxon>
    </lineage>
</organism>
<name>A0A5C5XDY4_9PLAN</name>
<gene>
    <name evidence="8" type="primary">prkC_3</name>
    <name evidence="8" type="ORF">Pan54_17610</name>
</gene>
<evidence type="ECO:0000256" key="3">
    <source>
        <dbReference type="ARBA" id="ARBA00022777"/>
    </source>
</evidence>
<dbReference type="PANTHER" id="PTHR43289">
    <property type="entry name" value="MITOGEN-ACTIVATED PROTEIN KINASE KINASE KINASE 20-RELATED"/>
    <property type="match status" value="1"/>
</dbReference>
<feature type="compositionally biased region" description="Polar residues" evidence="6">
    <location>
        <begin position="418"/>
        <end position="430"/>
    </location>
</feature>
<dbReference type="PROSITE" id="PS00108">
    <property type="entry name" value="PROTEIN_KINASE_ST"/>
    <property type="match status" value="1"/>
</dbReference>
<keyword evidence="3 8" id="KW-0418">Kinase</keyword>
<dbReference type="CDD" id="cd14014">
    <property type="entry name" value="STKc_PknB_like"/>
    <property type="match status" value="1"/>
</dbReference>